<protein>
    <submittedName>
        <fullName evidence="4">Thiamine biosynthesis protein (ThiI)</fullName>
    </submittedName>
</protein>
<evidence type="ECO:0000259" key="3">
    <source>
        <dbReference type="Pfam" id="PF02568"/>
    </source>
</evidence>
<dbReference type="OrthoDB" id="10581461at2759"/>
<keyword evidence="1" id="KW-0547">Nucleotide-binding</keyword>
<dbReference type="GO" id="GO:0004810">
    <property type="term" value="F:CCA tRNA nucleotidyltransferase activity"/>
    <property type="evidence" value="ECO:0007669"/>
    <property type="project" value="InterPro"/>
</dbReference>
<dbReference type="PANTHER" id="PTHR11933">
    <property type="entry name" value="TRNA 5-METHYLAMINOMETHYL-2-THIOURIDYLATE -METHYLTRANSFERASE"/>
    <property type="match status" value="1"/>
</dbReference>
<keyword evidence="2" id="KW-0067">ATP-binding</keyword>
<dbReference type="AlphaFoldDB" id="A0A8J6B6I5"/>
<dbReference type="SUPFAM" id="SSF52402">
    <property type="entry name" value="Adenine nucleotide alpha hydrolases-like"/>
    <property type="match status" value="1"/>
</dbReference>
<dbReference type="Pfam" id="PF02568">
    <property type="entry name" value="ThiI"/>
    <property type="match status" value="1"/>
</dbReference>
<comment type="caution">
    <text evidence="4">The sequence shown here is derived from an EMBL/GenBank/DDBJ whole genome shotgun (WGS) entry which is preliminary data.</text>
</comment>
<evidence type="ECO:0000313" key="5">
    <source>
        <dbReference type="Proteomes" id="UP000717585"/>
    </source>
</evidence>
<sequence length="386" mass="43313">METKTPIEGDNAAVEQYDGLVLMSGGLDSILTYLLLRKQGLKLLGVHYYSPFFGAPQKAEMWKNLLGIEAICVDTSDKMIKRLYKPHRGFGKTLNPCVDCKINMITQTKAIMDKYGAKFVATGEVLGQRPMSQHMAALNNIKADTGMEGKLLRPLSAKLLEETDAERSGLVDREQLLSLQGRGRKGQMALVEQFKVPEEVIESPAGGCRLTDETNATRYAQLLTVKGDADATDFRLCNFARHYWKGEHWVVIGRNEHDNDQLLLSAAPTDYTMRLETLMGPIALLRPIHSADEAPEIIAEAAQHMASFSKHARDATGPVRVSVTHGEKTEVIEVTVERRDDWLVPIWATAKAWKVAKAEEGKQERWAEKREARWAKKRAKWAEQEQ</sequence>
<dbReference type="InterPro" id="IPR020536">
    <property type="entry name" value="ThiI_AANH"/>
</dbReference>
<dbReference type="Gene3D" id="3.40.50.620">
    <property type="entry name" value="HUPs"/>
    <property type="match status" value="1"/>
</dbReference>
<gene>
    <name evidence="4" type="ORF">J8273_7291</name>
</gene>
<evidence type="ECO:0000256" key="2">
    <source>
        <dbReference type="ARBA" id="ARBA00022840"/>
    </source>
</evidence>
<dbReference type="Proteomes" id="UP000717585">
    <property type="component" value="Unassembled WGS sequence"/>
</dbReference>
<feature type="domain" description="Thil AANH" evidence="3">
    <location>
        <begin position="17"/>
        <end position="155"/>
    </location>
</feature>
<evidence type="ECO:0000313" key="4">
    <source>
        <dbReference type="EMBL" id="KAG9391017.1"/>
    </source>
</evidence>
<dbReference type="EMBL" id="JAHDYR010000062">
    <property type="protein sequence ID" value="KAG9391017.1"/>
    <property type="molecule type" value="Genomic_DNA"/>
</dbReference>
<accession>A0A8J6B6I5</accession>
<dbReference type="PANTHER" id="PTHR11933:SF6">
    <property type="entry name" value="THIL AANH DOMAIN-CONTAINING PROTEIN"/>
    <property type="match status" value="1"/>
</dbReference>
<proteinExistence type="predicted"/>
<name>A0A8J6B6I5_9EUKA</name>
<keyword evidence="5" id="KW-1185">Reference proteome</keyword>
<organism evidence="4 5">
    <name type="scientific">Carpediemonas membranifera</name>
    <dbReference type="NCBI Taxonomy" id="201153"/>
    <lineage>
        <taxon>Eukaryota</taxon>
        <taxon>Metamonada</taxon>
        <taxon>Carpediemonas-like organisms</taxon>
        <taxon>Carpediemonas</taxon>
    </lineage>
</organism>
<reference evidence="4" key="1">
    <citation type="submission" date="2021-05" db="EMBL/GenBank/DDBJ databases">
        <title>A free-living protist that lacks canonical eukaryotic 1 DNA replication and segregation systems.</title>
        <authorList>
            <person name="Salas-Leiva D.E."/>
            <person name="Tromer E.C."/>
            <person name="Curtis B.A."/>
            <person name="Jerlstrom-Hultqvist J."/>
            <person name="Kolisko M."/>
            <person name="Yi Z."/>
            <person name="Salas-Leiva J.S."/>
            <person name="Gallot-Lavallee L."/>
            <person name="Kops G.J.P.L."/>
            <person name="Archibald J.M."/>
            <person name="Simpson A.G.B."/>
            <person name="Roger A.J."/>
        </authorList>
    </citation>
    <scope>NUCLEOTIDE SEQUENCE</scope>
    <source>
        <strain evidence="4">BICM</strain>
    </source>
</reference>
<dbReference type="InterPro" id="IPR014729">
    <property type="entry name" value="Rossmann-like_a/b/a_fold"/>
</dbReference>
<dbReference type="GO" id="GO:0005524">
    <property type="term" value="F:ATP binding"/>
    <property type="evidence" value="ECO:0007669"/>
    <property type="project" value="UniProtKB-KW"/>
</dbReference>
<evidence type="ECO:0000256" key="1">
    <source>
        <dbReference type="ARBA" id="ARBA00022741"/>
    </source>
</evidence>